<dbReference type="Proteomes" id="UP001326715">
    <property type="component" value="Chromosome"/>
</dbReference>
<sequence>MERKEGFEKIQQLLPIIYQYYQTREIPATFDEEKKKICADVYSRFVLPGAIFPGFNCRPCVISVFELIESFWNREFPKYQQEQQKEANTANINSTETTISLKEIKPEKKARNNKK</sequence>
<dbReference type="EMBL" id="FPIZ01000059">
    <property type="protein sequence ID" value="SFW90987.1"/>
    <property type="molecule type" value="Genomic_DNA"/>
</dbReference>
<keyword evidence="5" id="KW-1185">Reference proteome</keyword>
<evidence type="ECO:0000313" key="3">
    <source>
        <dbReference type="EMBL" id="WQG93014.1"/>
    </source>
</evidence>
<dbReference type="Proteomes" id="UP000183788">
    <property type="component" value="Unassembled WGS sequence"/>
</dbReference>
<evidence type="ECO:0000313" key="4">
    <source>
        <dbReference type="Proteomes" id="UP000183788"/>
    </source>
</evidence>
<proteinExistence type="predicted"/>
<dbReference type="RefSeq" id="WP_072366737.1">
    <property type="nucleotide sequence ID" value="NZ_CP139972.1"/>
</dbReference>
<evidence type="ECO:0000313" key="5">
    <source>
        <dbReference type="Proteomes" id="UP001326715"/>
    </source>
</evidence>
<dbReference type="STRING" id="1004.SAMN05661012_06710"/>
<evidence type="ECO:0000313" key="2">
    <source>
        <dbReference type="EMBL" id="WQG92660.1"/>
    </source>
</evidence>
<dbReference type="AlphaFoldDB" id="A0A1K1T336"/>
<reference evidence="1 4" key="1">
    <citation type="submission" date="2016-11" db="EMBL/GenBank/DDBJ databases">
        <authorList>
            <person name="Jaros S."/>
            <person name="Januszkiewicz K."/>
            <person name="Wedrychowicz H."/>
        </authorList>
    </citation>
    <scope>NUCLEOTIDE SEQUENCE [LARGE SCALE GENOMIC DNA]</scope>
    <source>
        <strain evidence="1 4">DSM 784</strain>
    </source>
</reference>
<accession>A0A1K1T336</accession>
<protein>
    <submittedName>
        <fullName evidence="1">Uncharacterized protein</fullName>
    </submittedName>
</protein>
<gene>
    <name evidence="1" type="ORF">SAMN05661012_06710</name>
    <name evidence="2" type="ORF">SR876_14170</name>
    <name evidence="3" type="ORF">SR876_15950</name>
</gene>
<dbReference type="EMBL" id="CP140154">
    <property type="protein sequence ID" value="WQG92660.1"/>
    <property type="molecule type" value="Genomic_DNA"/>
</dbReference>
<reference evidence="2 5" key="2">
    <citation type="submission" date="2023-11" db="EMBL/GenBank/DDBJ databases">
        <title>MicrobeMod: A computational toolkit for identifying prokaryotic methylation and restriction-modification with nanopore sequencing.</title>
        <authorList>
            <person name="Crits-Christoph A."/>
            <person name="Kang S.C."/>
            <person name="Lee H."/>
            <person name="Ostrov N."/>
        </authorList>
    </citation>
    <scope>NUCLEOTIDE SEQUENCE [LARGE SCALE GENOMIC DNA]</scope>
    <source>
        <strain evidence="2 5">ATCC 23090</strain>
    </source>
</reference>
<evidence type="ECO:0000313" key="1">
    <source>
        <dbReference type="EMBL" id="SFW90987.1"/>
    </source>
</evidence>
<organism evidence="1 4">
    <name type="scientific">Chitinophaga sancti</name>
    <dbReference type="NCBI Taxonomy" id="1004"/>
    <lineage>
        <taxon>Bacteria</taxon>
        <taxon>Pseudomonadati</taxon>
        <taxon>Bacteroidota</taxon>
        <taxon>Chitinophagia</taxon>
        <taxon>Chitinophagales</taxon>
        <taxon>Chitinophagaceae</taxon>
        <taxon>Chitinophaga</taxon>
    </lineage>
</organism>
<name>A0A1K1T336_9BACT</name>
<dbReference type="EMBL" id="CP140154">
    <property type="protein sequence ID" value="WQG93014.1"/>
    <property type="molecule type" value="Genomic_DNA"/>
</dbReference>